<evidence type="ECO:0000313" key="7">
    <source>
        <dbReference type="Proteomes" id="UP001460270"/>
    </source>
</evidence>
<evidence type="ECO:0000256" key="3">
    <source>
        <dbReference type="ARBA" id="ARBA00022553"/>
    </source>
</evidence>
<feature type="compositionally biased region" description="Basic residues" evidence="5">
    <location>
        <begin position="1"/>
        <end position="17"/>
    </location>
</feature>
<proteinExistence type="inferred from homology"/>
<feature type="compositionally biased region" description="Basic and acidic residues" evidence="5">
    <location>
        <begin position="22"/>
        <end position="31"/>
    </location>
</feature>
<evidence type="ECO:0000256" key="2">
    <source>
        <dbReference type="ARBA" id="ARBA00007774"/>
    </source>
</evidence>
<dbReference type="GO" id="GO:0006364">
    <property type="term" value="P:rRNA processing"/>
    <property type="evidence" value="ECO:0007669"/>
    <property type="project" value="InterPro"/>
</dbReference>
<protein>
    <submittedName>
        <fullName evidence="6">Uncharacterized protein</fullName>
    </submittedName>
</protein>
<comment type="subcellular location">
    <subcellularLocation>
        <location evidence="1">Nucleus</location>
        <location evidence="1">Nucleolus</location>
    </subcellularLocation>
</comment>
<dbReference type="Proteomes" id="UP001460270">
    <property type="component" value="Unassembled WGS sequence"/>
</dbReference>
<evidence type="ECO:0000313" key="6">
    <source>
        <dbReference type="EMBL" id="KAK7889721.1"/>
    </source>
</evidence>
<comment type="similarity">
    <text evidence="2">Belongs to the UTP14 family.</text>
</comment>
<dbReference type="EMBL" id="JBBPFD010000018">
    <property type="protein sequence ID" value="KAK7889721.1"/>
    <property type="molecule type" value="Genomic_DNA"/>
</dbReference>
<feature type="compositionally biased region" description="Polar residues" evidence="5">
    <location>
        <begin position="143"/>
        <end position="154"/>
    </location>
</feature>
<evidence type="ECO:0000256" key="5">
    <source>
        <dbReference type="SAM" id="MobiDB-lite"/>
    </source>
</evidence>
<reference evidence="7" key="1">
    <citation type="submission" date="2024-04" db="EMBL/GenBank/DDBJ databases">
        <title>Salinicola lusitanus LLJ914,a marine bacterium isolated from the Okinawa Trough.</title>
        <authorList>
            <person name="Li J."/>
        </authorList>
    </citation>
    <scope>NUCLEOTIDE SEQUENCE [LARGE SCALE GENOMIC DNA]</scope>
</reference>
<sequence length="171" mass="19895">MFRSKLRQKKSKKRCRLPQRQTRQEDASKPKVVDLTLPGWGEWGGQGLKPSKAKRRRFRIKPGPVVRRKDAKLPDVICRKTETKASPRIRQLESTIRCPLGRTWNSEKTVKKMTQPKVVTQLGTIIEPMGREELRRVSRTRQSENTSPDIQKNTQPKGKKRPAQKRKKHKA</sequence>
<dbReference type="GO" id="GO:0032040">
    <property type="term" value="C:small-subunit processome"/>
    <property type="evidence" value="ECO:0007669"/>
    <property type="project" value="InterPro"/>
</dbReference>
<keyword evidence="7" id="KW-1185">Reference proteome</keyword>
<feature type="region of interest" description="Disordered" evidence="5">
    <location>
        <begin position="1"/>
        <end position="31"/>
    </location>
</feature>
<comment type="caution">
    <text evidence="6">The sequence shown here is derived from an EMBL/GenBank/DDBJ whole genome shotgun (WGS) entry which is preliminary data.</text>
</comment>
<dbReference type="AlphaFoldDB" id="A0AAW0N238"/>
<feature type="compositionally biased region" description="Basic residues" evidence="5">
    <location>
        <begin position="157"/>
        <end position="171"/>
    </location>
</feature>
<organism evidence="6 7">
    <name type="scientific">Mugilogobius chulae</name>
    <name type="common">yellowstripe goby</name>
    <dbReference type="NCBI Taxonomy" id="88201"/>
    <lineage>
        <taxon>Eukaryota</taxon>
        <taxon>Metazoa</taxon>
        <taxon>Chordata</taxon>
        <taxon>Craniata</taxon>
        <taxon>Vertebrata</taxon>
        <taxon>Euteleostomi</taxon>
        <taxon>Actinopterygii</taxon>
        <taxon>Neopterygii</taxon>
        <taxon>Teleostei</taxon>
        <taxon>Neoteleostei</taxon>
        <taxon>Acanthomorphata</taxon>
        <taxon>Gobiaria</taxon>
        <taxon>Gobiiformes</taxon>
        <taxon>Gobioidei</taxon>
        <taxon>Gobiidae</taxon>
        <taxon>Gobionellinae</taxon>
        <taxon>Mugilogobius</taxon>
    </lineage>
</organism>
<evidence type="ECO:0000256" key="1">
    <source>
        <dbReference type="ARBA" id="ARBA00004604"/>
    </source>
</evidence>
<keyword evidence="4" id="KW-0539">Nucleus</keyword>
<name>A0AAW0N238_9GOBI</name>
<dbReference type="PANTHER" id="PTHR14150:SF12">
    <property type="entry name" value="U3 SMALL NUCLEOLAR RNA-ASSOCIATED PROTEIN 14 HOMOLOG A"/>
    <property type="match status" value="1"/>
</dbReference>
<evidence type="ECO:0000256" key="4">
    <source>
        <dbReference type="ARBA" id="ARBA00023242"/>
    </source>
</evidence>
<keyword evidence="3" id="KW-0597">Phosphoprotein</keyword>
<dbReference type="InterPro" id="IPR006709">
    <property type="entry name" value="SSU_processome_Utp14"/>
</dbReference>
<dbReference type="PANTHER" id="PTHR14150">
    <property type="entry name" value="U3 SMALL NUCLEOLAR RNA-ASSOCIATED PROTEIN 14"/>
    <property type="match status" value="1"/>
</dbReference>
<gene>
    <name evidence="6" type="ORF">WMY93_025281</name>
</gene>
<dbReference type="Pfam" id="PF04615">
    <property type="entry name" value="Utp14"/>
    <property type="match status" value="1"/>
</dbReference>
<feature type="region of interest" description="Disordered" evidence="5">
    <location>
        <begin position="127"/>
        <end position="171"/>
    </location>
</feature>
<accession>A0AAW0N238</accession>